<dbReference type="CDD" id="cd07812">
    <property type="entry name" value="SRPBCC"/>
    <property type="match status" value="1"/>
</dbReference>
<dbReference type="Proteomes" id="UP000035058">
    <property type="component" value="Unassembled WGS sequence"/>
</dbReference>
<name>K6WNZ3_9ACTN</name>
<dbReference type="Gene3D" id="3.30.530.20">
    <property type="match status" value="1"/>
</dbReference>
<sequence length="160" mass="17498">MLATMTASLIEESIDIDASAEQVWSVISDLQRMGEWSPQCKKMIIRGGTVGLGTKTININRRGPLVWPTTSKVVRFTPNQEIAFRVAENHTVWSYAITPNGSGVTVTERREVNGSTTKVSSLLVDKLFGGADSFEAELKLGMAETLGKIKRAAESQLDRV</sequence>
<comment type="caution">
    <text evidence="1">The sequence shown here is derived from an EMBL/GenBank/DDBJ whole genome shotgun (WGS) entry which is preliminary data.</text>
</comment>
<dbReference type="InterPro" id="IPR019587">
    <property type="entry name" value="Polyketide_cyclase/dehydratase"/>
</dbReference>
<dbReference type="Pfam" id="PF10604">
    <property type="entry name" value="Polyketide_cyc2"/>
    <property type="match status" value="1"/>
</dbReference>
<organism evidence="1 2">
    <name type="scientific">Gordonia namibiensis NBRC 108229</name>
    <dbReference type="NCBI Taxonomy" id="1208314"/>
    <lineage>
        <taxon>Bacteria</taxon>
        <taxon>Bacillati</taxon>
        <taxon>Actinomycetota</taxon>
        <taxon>Actinomycetes</taxon>
        <taxon>Mycobacteriales</taxon>
        <taxon>Gordoniaceae</taxon>
        <taxon>Gordonia</taxon>
    </lineage>
</organism>
<dbReference type="SUPFAM" id="SSF55961">
    <property type="entry name" value="Bet v1-like"/>
    <property type="match status" value="1"/>
</dbReference>
<proteinExistence type="predicted"/>
<dbReference type="EMBL" id="BAHE01000022">
    <property type="protein sequence ID" value="GAC01146.1"/>
    <property type="molecule type" value="Genomic_DNA"/>
</dbReference>
<evidence type="ECO:0000313" key="1">
    <source>
        <dbReference type="EMBL" id="GAC01146.1"/>
    </source>
</evidence>
<accession>K6WNZ3</accession>
<evidence type="ECO:0008006" key="3">
    <source>
        <dbReference type="Google" id="ProtNLM"/>
    </source>
</evidence>
<evidence type="ECO:0000313" key="2">
    <source>
        <dbReference type="Proteomes" id="UP000035058"/>
    </source>
</evidence>
<protein>
    <recommendedName>
        <fullName evidence="3">Polyketide cyclase/dehydrase</fullName>
    </recommendedName>
</protein>
<keyword evidence="2" id="KW-1185">Reference proteome</keyword>
<dbReference type="AlphaFoldDB" id="K6WNZ3"/>
<dbReference type="InterPro" id="IPR023393">
    <property type="entry name" value="START-like_dom_sf"/>
</dbReference>
<gene>
    <name evidence="1" type="ORF">GONAM_22_01220</name>
</gene>
<reference evidence="1 2" key="1">
    <citation type="submission" date="2012-08" db="EMBL/GenBank/DDBJ databases">
        <title>Whole genome shotgun sequence of Gordonia namibiensis NBRC 108229.</title>
        <authorList>
            <person name="Isaki-Nakamura S."/>
            <person name="Hosoyama A."/>
            <person name="Tsuchikane K."/>
            <person name="Katsumata H."/>
            <person name="Baba S."/>
            <person name="Yamazaki S."/>
            <person name="Fujita N."/>
        </authorList>
    </citation>
    <scope>NUCLEOTIDE SEQUENCE [LARGE SCALE GENOMIC DNA]</scope>
    <source>
        <strain evidence="1 2">NBRC 108229</strain>
    </source>
</reference>